<dbReference type="InterPro" id="IPR019546">
    <property type="entry name" value="TAT_signal_bac_arc"/>
</dbReference>
<evidence type="ECO:0000256" key="6">
    <source>
        <dbReference type="ARBA" id="ARBA00023002"/>
    </source>
</evidence>
<dbReference type="STRING" id="398767.Glov_0943"/>
<dbReference type="InterPro" id="IPR010960">
    <property type="entry name" value="Flavocytochrome_c"/>
</dbReference>
<keyword evidence="4 8" id="KW-0285">Flavoprotein</keyword>
<dbReference type="PANTHER" id="PTHR43400">
    <property type="entry name" value="FUMARATE REDUCTASE"/>
    <property type="match status" value="1"/>
</dbReference>
<dbReference type="Proteomes" id="UP000002420">
    <property type="component" value="Chromosome"/>
</dbReference>
<comment type="subunit">
    <text evidence="3">Heterodimer of a large and a small subunit.</text>
</comment>
<dbReference type="SUPFAM" id="SSF51905">
    <property type="entry name" value="FAD/NAD(P)-binding domain"/>
    <property type="match status" value="1"/>
</dbReference>
<dbReference type="eggNOG" id="COG1053">
    <property type="taxonomic scope" value="Bacteria"/>
</dbReference>
<organism evidence="10 11">
    <name type="scientific">Trichlorobacter lovleyi (strain ATCC BAA-1151 / DSM 17278 / SZ)</name>
    <name type="common">Geobacter lovleyi</name>
    <dbReference type="NCBI Taxonomy" id="398767"/>
    <lineage>
        <taxon>Bacteria</taxon>
        <taxon>Pseudomonadati</taxon>
        <taxon>Thermodesulfobacteriota</taxon>
        <taxon>Desulfuromonadia</taxon>
        <taxon>Geobacterales</taxon>
        <taxon>Geobacteraceae</taxon>
        <taxon>Trichlorobacter</taxon>
    </lineage>
</organism>
<dbReference type="GO" id="GO:0016491">
    <property type="term" value="F:oxidoreductase activity"/>
    <property type="evidence" value="ECO:0007669"/>
    <property type="project" value="UniProtKB-KW"/>
</dbReference>
<proteinExistence type="inferred from homology"/>
<protein>
    <submittedName>
        <fullName evidence="10">Flavocytochrome c</fullName>
    </submittedName>
</protein>
<dbReference type="Pfam" id="PF10518">
    <property type="entry name" value="TAT_signal"/>
    <property type="match status" value="1"/>
</dbReference>
<keyword evidence="7" id="KW-0411">Iron-sulfur</keyword>
<comment type="cofactor">
    <cofactor evidence="1">
        <name>FAD</name>
        <dbReference type="ChEBI" id="CHEBI:57692"/>
    </cofactor>
</comment>
<dbReference type="PROSITE" id="PS51318">
    <property type="entry name" value="TAT"/>
    <property type="match status" value="1"/>
</dbReference>
<dbReference type="InterPro" id="IPR036188">
    <property type="entry name" value="FAD/NAD-bd_sf"/>
</dbReference>
<comment type="subcellular location">
    <subcellularLocation>
        <location evidence="2">Cell envelope</location>
    </subcellularLocation>
</comment>
<keyword evidence="7" id="KW-0479">Metal-binding</keyword>
<reference evidence="10 11" key="1">
    <citation type="submission" date="2008-05" db="EMBL/GenBank/DDBJ databases">
        <title>Complete sequence of chromosome of Geobacter lovleyi SZ.</title>
        <authorList>
            <consortium name="US DOE Joint Genome Institute"/>
            <person name="Lucas S."/>
            <person name="Copeland A."/>
            <person name="Lapidus A."/>
            <person name="Glavina del Rio T."/>
            <person name="Dalin E."/>
            <person name="Tice H."/>
            <person name="Bruce D."/>
            <person name="Goodwin L."/>
            <person name="Pitluck S."/>
            <person name="Chertkov O."/>
            <person name="Meincke L."/>
            <person name="Brettin T."/>
            <person name="Detter J.C."/>
            <person name="Han C."/>
            <person name="Tapia R."/>
            <person name="Kuske C.R."/>
            <person name="Schmutz J."/>
            <person name="Larimer F."/>
            <person name="Land M."/>
            <person name="Hauser L."/>
            <person name="Kyrpides N."/>
            <person name="Mikhailova N."/>
            <person name="Sung Y."/>
            <person name="Fletcher K.E."/>
            <person name="Ritalahti K.M."/>
            <person name="Loeffler F.E."/>
            <person name="Richardson P."/>
        </authorList>
    </citation>
    <scope>NUCLEOTIDE SEQUENCE [LARGE SCALE GENOMIC DNA]</scope>
    <source>
        <strain evidence="11">ATCC BAA-1151 / DSM 17278 / SZ</strain>
    </source>
</reference>
<dbReference type="Gene3D" id="3.50.50.60">
    <property type="entry name" value="FAD/NAD(P)-binding domain"/>
    <property type="match status" value="1"/>
</dbReference>
<dbReference type="GO" id="GO:0051536">
    <property type="term" value="F:iron-sulfur cluster binding"/>
    <property type="evidence" value="ECO:0007669"/>
    <property type="project" value="UniProtKB-KW"/>
</dbReference>
<dbReference type="PANTHER" id="PTHR43400:SF7">
    <property type="entry name" value="FAD-DEPENDENT OXIDOREDUCTASE 2 FAD BINDING DOMAIN-CONTAINING PROTEIN"/>
    <property type="match status" value="1"/>
</dbReference>
<dbReference type="GO" id="GO:0010181">
    <property type="term" value="F:FMN binding"/>
    <property type="evidence" value="ECO:0007669"/>
    <property type="project" value="InterPro"/>
</dbReference>
<name>B3E5J5_TRIL1</name>
<feature type="domain" description="FAD-dependent oxidoreductase 2 FAD-binding" evidence="9">
    <location>
        <begin position="57"/>
        <end position="493"/>
    </location>
</feature>
<keyword evidence="6 8" id="KW-0560">Oxidoreductase</keyword>
<dbReference type="RefSeq" id="WP_012469016.1">
    <property type="nucleotide sequence ID" value="NC_010814.1"/>
</dbReference>
<dbReference type="InterPro" id="IPR027477">
    <property type="entry name" value="Succ_DH/fumarate_Rdtase_cat_sf"/>
</dbReference>
<dbReference type="AlphaFoldDB" id="B3E5J5"/>
<evidence type="ECO:0000256" key="5">
    <source>
        <dbReference type="ARBA" id="ARBA00022827"/>
    </source>
</evidence>
<dbReference type="InterPro" id="IPR006311">
    <property type="entry name" value="TAT_signal"/>
</dbReference>
<evidence type="ECO:0000256" key="4">
    <source>
        <dbReference type="ARBA" id="ARBA00022630"/>
    </source>
</evidence>
<dbReference type="GO" id="GO:0030313">
    <property type="term" value="C:cell envelope"/>
    <property type="evidence" value="ECO:0007669"/>
    <property type="project" value="UniProtKB-SubCell"/>
</dbReference>
<evidence type="ECO:0000259" key="9">
    <source>
        <dbReference type="Pfam" id="PF00890"/>
    </source>
</evidence>
<dbReference type="InterPro" id="IPR003953">
    <property type="entry name" value="FAD-dep_OxRdtase_2_FAD-bd"/>
</dbReference>
<dbReference type="Gene3D" id="3.90.700.10">
    <property type="entry name" value="Succinate dehydrogenase/fumarate reductase flavoprotein, catalytic domain"/>
    <property type="match status" value="1"/>
</dbReference>
<evidence type="ECO:0000313" key="11">
    <source>
        <dbReference type="Proteomes" id="UP000002420"/>
    </source>
</evidence>
<dbReference type="OrthoDB" id="9806724at2"/>
<dbReference type="NCBIfam" id="TIGR01409">
    <property type="entry name" value="TAT_signal_seq"/>
    <property type="match status" value="1"/>
</dbReference>
<evidence type="ECO:0000313" key="10">
    <source>
        <dbReference type="EMBL" id="ACD94666.1"/>
    </source>
</evidence>
<sequence>MSDEISQESEVTRRSFLKTTGAVAAAAGLAMTGLAATVRQAEAACGEMPKKWDETYDVIVVGTGFAGLSAAIEARHAGAEVLVIEKMRTHGGNSIINGGEMAVAGTKWQKEAGIQDSPELFMKDLLKAGSNLNHPELARTIAEQSGEALDWCQNFVGARFVKLVFHGGHSVKRSVQTDNASGSGLVNPLFAKAKSMGVKFQFTTKMERLITNKEGRVVGLEIRKGYKFPDDRSGKASFVKARKAVVLASGGFSQNVELRQIQDPRIDSRFDSTNHPGATGEATLAACRAGAMDVQMDWIQMGPWTSPDEKGFGHVPQFCERLVGYGPMIDPKTGRRFIQETGNRKVRADAMMALGYPTIIFGDAVNVKRQVLSHTLEKGMANGAIKRFDTIEELAANYGIPLAALKEEIAKWNSYVEKRKDPDFNCKIFPETTPTVVAPFYACRLWPRVHHCMGGLVIDKNAQVKGFNLKPIKGLYAAGEVTGGVHGAVRLGTCAMLDCVVFGRIAGKNAAKEKNWG</sequence>
<evidence type="ECO:0000256" key="8">
    <source>
        <dbReference type="RuleBase" id="RU366062"/>
    </source>
</evidence>
<dbReference type="NCBIfam" id="TIGR01813">
    <property type="entry name" value="flavo_cyto_c"/>
    <property type="match status" value="1"/>
</dbReference>
<keyword evidence="5 8" id="KW-0274">FAD</keyword>
<dbReference type="SUPFAM" id="SSF56425">
    <property type="entry name" value="Succinate dehydrogenase/fumarate reductase flavoprotein, catalytic domain"/>
    <property type="match status" value="1"/>
</dbReference>
<dbReference type="EMBL" id="CP001089">
    <property type="protein sequence ID" value="ACD94666.1"/>
    <property type="molecule type" value="Genomic_DNA"/>
</dbReference>
<keyword evidence="7" id="KW-0408">Iron</keyword>
<evidence type="ECO:0000256" key="1">
    <source>
        <dbReference type="ARBA" id="ARBA00001974"/>
    </source>
</evidence>
<dbReference type="KEGG" id="glo:Glov_0943"/>
<gene>
    <name evidence="10" type="ordered locus">Glov_0943</name>
</gene>
<dbReference type="Pfam" id="PF00890">
    <property type="entry name" value="FAD_binding_2"/>
    <property type="match status" value="1"/>
</dbReference>
<accession>B3E5J5</accession>
<comment type="similarity">
    <text evidence="8">Belongs to the FAD-dependent oxidoreductase 2 family. FRD/SDH subfamily.</text>
</comment>
<evidence type="ECO:0000256" key="3">
    <source>
        <dbReference type="ARBA" id="ARBA00011771"/>
    </source>
</evidence>
<dbReference type="HOGENOM" id="CLU_011398_4_5_7"/>
<evidence type="ECO:0000256" key="7">
    <source>
        <dbReference type="ARBA" id="ARBA00023014"/>
    </source>
</evidence>
<keyword evidence="11" id="KW-1185">Reference proteome</keyword>
<dbReference type="InterPro" id="IPR050315">
    <property type="entry name" value="FAD-oxidoreductase_2"/>
</dbReference>
<evidence type="ECO:0000256" key="2">
    <source>
        <dbReference type="ARBA" id="ARBA00004196"/>
    </source>
</evidence>